<dbReference type="EMBL" id="MU620892">
    <property type="protein sequence ID" value="KAI8584452.1"/>
    <property type="molecule type" value="Genomic_DNA"/>
</dbReference>
<dbReference type="InterPro" id="IPR011611">
    <property type="entry name" value="PfkB_dom"/>
</dbReference>
<dbReference type="RefSeq" id="XP_051449456.1">
    <property type="nucleotide sequence ID" value="XM_051584864.1"/>
</dbReference>
<gene>
    <name evidence="3" type="ORF">K450DRAFT_216476</name>
</gene>
<dbReference type="SUPFAM" id="SSF53613">
    <property type="entry name" value="Ribokinase-like"/>
    <property type="match status" value="1"/>
</dbReference>
<dbReference type="PANTHER" id="PTHR42909:SF1">
    <property type="entry name" value="CARBOHYDRATE KINASE PFKB DOMAIN-CONTAINING PROTEIN"/>
    <property type="match status" value="1"/>
</dbReference>
<dbReference type="PANTHER" id="PTHR42909">
    <property type="entry name" value="ZGC:136858"/>
    <property type="match status" value="1"/>
</dbReference>
<evidence type="ECO:0000313" key="3">
    <source>
        <dbReference type="EMBL" id="KAI8584452.1"/>
    </source>
</evidence>
<evidence type="ECO:0000259" key="2">
    <source>
        <dbReference type="Pfam" id="PF00294"/>
    </source>
</evidence>
<feature type="domain" description="Carbohydrate kinase PfkB" evidence="2">
    <location>
        <begin position="66"/>
        <end position="357"/>
    </location>
</feature>
<reference evidence="3" key="1">
    <citation type="submission" date="2021-06" db="EMBL/GenBank/DDBJ databases">
        <authorList>
            <consortium name="DOE Joint Genome Institute"/>
            <person name="Mondo S.J."/>
            <person name="Amses K.R."/>
            <person name="Simmons D.R."/>
            <person name="Longcore J.E."/>
            <person name="Seto K."/>
            <person name="Alves G.H."/>
            <person name="Bonds A.E."/>
            <person name="Quandt C.A."/>
            <person name="Davis W.J."/>
            <person name="Chang Y."/>
            <person name="Letcher P.M."/>
            <person name="Powell M.J."/>
            <person name="Kuo A."/>
            <person name="Labutti K."/>
            <person name="Pangilinan J."/>
            <person name="Andreopoulos W."/>
            <person name="Tritt A."/>
            <person name="Riley R."/>
            <person name="Hundley H."/>
            <person name="Johnson J."/>
            <person name="Lipzen A."/>
            <person name="Barry K."/>
            <person name="Berbee M.L."/>
            <person name="Buchler N.E."/>
            <person name="Grigoriev I.V."/>
            <person name="Spatafora J.W."/>
            <person name="Stajich J.E."/>
            <person name="James T.Y."/>
        </authorList>
    </citation>
    <scope>NUCLEOTIDE SEQUENCE</scope>
    <source>
        <strain evidence="3">AG</strain>
    </source>
</reference>
<keyword evidence="1" id="KW-0479">Metal-binding</keyword>
<protein>
    <recommendedName>
        <fullName evidence="2">Carbohydrate kinase PfkB domain-containing protein</fullName>
    </recommendedName>
</protein>
<organism evidence="3 4">
    <name type="scientific">Umbelopsis ramanniana AG</name>
    <dbReference type="NCBI Taxonomy" id="1314678"/>
    <lineage>
        <taxon>Eukaryota</taxon>
        <taxon>Fungi</taxon>
        <taxon>Fungi incertae sedis</taxon>
        <taxon>Mucoromycota</taxon>
        <taxon>Mucoromycotina</taxon>
        <taxon>Umbelopsidomycetes</taxon>
        <taxon>Umbelopsidales</taxon>
        <taxon>Umbelopsidaceae</taxon>
        <taxon>Umbelopsis</taxon>
    </lineage>
</organism>
<dbReference type="AlphaFoldDB" id="A0AAD5EJA1"/>
<dbReference type="InterPro" id="IPR029056">
    <property type="entry name" value="Ribokinase-like"/>
</dbReference>
<comment type="caution">
    <text evidence="3">The sequence shown here is derived from an EMBL/GenBank/DDBJ whole genome shotgun (WGS) entry which is preliminary data.</text>
</comment>
<evidence type="ECO:0000256" key="1">
    <source>
        <dbReference type="ARBA" id="ARBA00022723"/>
    </source>
</evidence>
<dbReference type="Proteomes" id="UP001206595">
    <property type="component" value="Unassembled WGS sequence"/>
</dbReference>
<dbReference type="Gene3D" id="3.40.1190.20">
    <property type="match status" value="1"/>
</dbReference>
<dbReference type="Pfam" id="PF00294">
    <property type="entry name" value="PfkB"/>
    <property type="match status" value="1"/>
</dbReference>
<name>A0AAD5EJA1_UMBRA</name>
<sequence length="392" mass="42806">MPSLIMSSYHSIRVLNRFPIIRHFGTKSEPLLMVVGGAVMDITSTFAMETAVDIKSPSSFLHTSCPGTVRQNLGGVGRNVAEAAYRSGTDTLLVSAVGSDLASKILIDGIKKSGMRVEGIRQYGGETTAVGVIFQEWLLVFCLIMLYQIYNALHSPDGQLISAVADMNVFKMITSSQVLAALESHSPSLVCCDGNLEPNVLCDTARIASNLNIPVHFEPTSIPKSLKIFEDTATLTAGCFKSISPNQHELAAMSNTAREVLPEVEERYKMSELTKHQLDGLPDTAIECLPYALHLSNFFRVIVTKLGEHGCLITGQANGKPVLRYFKPHAIRSDQIKSVTGAGDSFVGVMLSHLNRNLYCLKDLEHPYWQEVIHHAQNAAIRTLQSHDAVGV</sequence>
<proteinExistence type="predicted"/>
<dbReference type="GO" id="GO:0016798">
    <property type="term" value="F:hydrolase activity, acting on glycosyl bonds"/>
    <property type="evidence" value="ECO:0007669"/>
    <property type="project" value="TreeGrafter"/>
</dbReference>
<accession>A0AAD5EJA1</accession>
<keyword evidence="4" id="KW-1185">Reference proteome</keyword>
<dbReference type="GeneID" id="75910214"/>
<dbReference type="GO" id="GO:0004730">
    <property type="term" value="F:pseudouridylate synthase activity"/>
    <property type="evidence" value="ECO:0007669"/>
    <property type="project" value="TreeGrafter"/>
</dbReference>
<dbReference type="GO" id="GO:0046872">
    <property type="term" value="F:metal ion binding"/>
    <property type="evidence" value="ECO:0007669"/>
    <property type="project" value="UniProtKB-KW"/>
</dbReference>
<reference evidence="3" key="2">
    <citation type="journal article" date="2022" name="Proc. Natl. Acad. Sci. U.S.A.">
        <title>Diploid-dominant life cycles characterize the early evolution of Fungi.</title>
        <authorList>
            <person name="Amses K.R."/>
            <person name="Simmons D.R."/>
            <person name="Longcore J.E."/>
            <person name="Mondo S.J."/>
            <person name="Seto K."/>
            <person name="Jeronimo G.H."/>
            <person name="Bonds A.E."/>
            <person name="Quandt C.A."/>
            <person name="Davis W.J."/>
            <person name="Chang Y."/>
            <person name="Federici B.A."/>
            <person name="Kuo A."/>
            <person name="LaButti K."/>
            <person name="Pangilinan J."/>
            <person name="Andreopoulos W."/>
            <person name="Tritt A."/>
            <person name="Riley R."/>
            <person name="Hundley H."/>
            <person name="Johnson J."/>
            <person name="Lipzen A."/>
            <person name="Barry K."/>
            <person name="Lang B.F."/>
            <person name="Cuomo C.A."/>
            <person name="Buchler N.E."/>
            <person name="Grigoriev I.V."/>
            <person name="Spatafora J.W."/>
            <person name="Stajich J.E."/>
            <person name="James T.Y."/>
        </authorList>
    </citation>
    <scope>NUCLEOTIDE SEQUENCE</scope>
    <source>
        <strain evidence="3">AG</strain>
    </source>
</reference>
<evidence type="ECO:0000313" key="4">
    <source>
        <dbReference type="Proteomes" id="UP001206595"/>
    </source>
</evidence>
<dbReference type="GO" id="GO:0005737">
    <property type="term" value="C:cytoplasm"/>
    <property type="evidence" value="ECO:0007669"/>
    <property type="project" value="TreeGrafter"/>
</dbReference>